<organism evidence="1 2">
    <name type="scientific">Bosea vestrisii</name>
    <dbReference type="NCBI Taxonomy" id="151416"/>
    <lineage>
        <taxon>Bacteria</taxon>
        <taxon>Pseudomonadati</taxon>
        <taxon>Pseudomonadota</taxon>
        <taxon>Alphaproteobacteria</taxon>
        <taxon>Hyphomicrobiales</taxon>
        <taxon>Boseaceae</taxon>
        <taxon>Bosea</taxon>
    </lineage>
</organism>
<evidence type="ECO:0000313" key="1">
    <source>
        <dbReference type="EMBL" id="MFC5393243.1"/>
    </source>
</evidence>
<reference evidence="2" key="1">
    <citation type="journal article" date="2019" name="Int. J. Syst. Evol. Microbiol.">
        <title>The Global Catalogue of Microorganisms (GCM) 10K type strain sequencing project: providing services to taxonomists for standard genome sequencing and annotation.</title>
        <authorList>
            <consortium name="The Broad Institute Genomics Platform"/>
            <consortium name="The Broad Institute Genome Sequencing Center for Infectious Disease"/>
            <person name="Wu L."/>
            <person name="Ma J."/>
        </authorList>
    </citation>
    <scope>NUCLEOTIDE SEQUENCE [LARGE SCALE GENOMIC DNA]</scope>
    <source>
        <strain evidence="2">CGMCC 1.16326</strain>
    </source>
</reference>
<proteinExistence type="predicted"/>
<dbReference type="EMBL" id="JBHSLV010000019">
    <property type="protein sequence ID" value="MFC5393243.1"/>
    <property type="molecule type" value="Genomic_DNA"/>
</dbReference>
<sequence length="291" mass="30962">MSDARSLSPLSAADYDAIAAAVMETARGRWFLAEYSRRNRQSDTEMVLSAIARLERLCTVPVALPELGPELSETARAIAELRDDLDRGGASARLSARIQETTAGIIEAAESIQEIAWTLREGGAEPELCDRLDRRATEIYGATTVIEAGANQIEKVADTVAMLDASLRAAADGSAMADAPQPAPAAAAEPPQSSIVDLATDPGDIDVIDAGTQQRAPLSETGLRLQTQPYRRRSSTQVAEDDIAFADVGAPAEAIRLPDTASSARVELSYSEADLRAIASLPVEDRLHFFG</sequence>
<comment type="caution">
    <text evidence="1">The sequence shown here is derived from an EMBL/GenBank/DDBJ whole genome shotgun (WGS) entry which is preliminary data.</text>
</comment>
<dbReference type="RefSeq" id="WP_377008202.1">
    <property type="nucleotide sequence ID" value="NZ_JBHSLV010000019.1"/>
</dbReference>
<gene>
    <name evidence="1" type="ORF">ACFPPC_11410</name>
</gene>
<keyword evidence="2" id="KW-1185">Reference proteome</keyword>
<dbReference type="Proteomes" id="UP001596104">
    <property type="component" value="Unassembled WGS sequence"/>
</dbReference>
<accession>A0ABW0H7R6</accession>
<name>A0ABW0H7R6_9HYPH</name>
<evidence type="ECO:0000313" key="2">
    <source>
        <dbReference type="Proteomes" id="UP001596104"/>
    </source>
</evidence>
<protein>
    <submittedName>
        <fullName evidence="1">Uncharacterized protein</fullName>
    </submittedName>
</protein>